<sequence length="292" mass="32285">MKIINKPGFEFVFTLSLMGILVLPLLVFSQNKKTISIKIINTDTTVNGVDIKKLSEGERKEALAAIQDIPTPPPVPETFAKSNATISIQADTKANKNVIIERRIRTNVEKPVNAAVKENDSTQVRVRLKKLNGSEGAFTYRFDNDLPPLENHINKLMPHGPDHSFNFRNRNSQNFNYSNTDNDGISTTISYSVNDADAEKLKKLTGAGKATLEVSDLNLSYEFSTGKTILTLTLPSPGAAELKLTNSNGKQLWADKISSAGFTKKFDLTLNGVYYLQIKQGNKVALKKIIKE</sequence>
<organism evidence="1 2">
    <name type="scientific">Mucilaginibacter litoreus</name>
    <dbReference type="NCBI Taxonomy" id="1048221"/>
    <lineage>
        <taxon>Bacteria</taxon>
        <taxon>Pseudomonadati</taxon>
        <taxon>Bacteroidota</taxon>
        <taxon>Sphingobacteriia</taxon>
        <taxon>Sphingobacteriales</taxon>
        <taxon>Sphingobacteriaceae</taxon>
        <taxon>Mucilaginibacter</taxon>
    </lineage>
</organism>
<keyword evidence="2" id="KW-1185">Reference proteome</keyword>
<dbReference type="NCBIfam" id="TIGR04183">
    <property type="entry name" value="Por_Secre_tail"/>
    <property type="match status" value="1"/>
</dbReference>
<gene>
    <name evidence="1" type="ORF">ACFQZX_13280</name>
</gene>
<evidence type="ECO:0000313" key="1">
    <source>
        <dbReference type="EMBL" id="MFD0794592.1"/>
    </source>
</evidence>
<evidence type="ECO:0000313" key="2">
    <source>
        <dbReference type="Proteomes" id="UP001597010"/>
    </source>
</evidence>
<accession>A0ABW3AUN5</accession>
<dbReference type="RefSeq" id="WP_377116085.1">
    <property type="nucleotide sequence ID" value="NZ_JBHTHZ010000012.1"/>
</dbReference>
<name>A0ABW3AUN5_9SPHI</name>
<protein>
    <submittedName>
        <fullName evidence="1">T9SS type A sorting domain-containing protein</fullName>
    </submittedName>
</protein>
<comment type="caution">
    <text evidence="1">The sequence shown here is derived from an EMBL/GenBank/DDBJ whole genome shotgun (WGS) entry which is preliminary data.</text>
</comment>
<reference evidence="2" key="1">
    <citation type="journal article" date="2019" name="Int. J. Syst. Evol. Microbiol.">
        <title>The Global Catalogue of Microorganisms (GCM) 10K type strain sequencing project: providing services to taxonomists for standard genome sequencing and annotation.</title>
        <authorList>
            <consortium name="The Broad Institute Genomics Platform"/>
            <consortium name="The Broad Institute Genome Sequencing Center for Infectious Disease"/>
            <person name="Wu L."/>
            <person name="Ma J."/>
        </authorList>
    </citation>
    <scope>NUCLEOTIDE SEQUENCE [LARGE SCALE GENOMIC DNA]</scope>
    <source>
        <strain evidence="2">CCUG 61484</strain>
    </source>
</reference>
<proteinExistence type="predicted"/>
<dbReference type="EMBL" id="JBHTHZ010000012">
    <property type="protein sequence ID" value="MFD0794592.1"/>
    <property type="molecule type" value="Genomic_DNA"/>
</dbReference>
<dbReference type="InterPro" id="IPR026444">
    <property type="entry name" value="Secre_tail"/>
</dbReference>
<dbReference type="Proteomes" id="UP001597010">
    <property type="component" value="Unassembled WGS sequence"/>
</dbReference>